<dbReference type="AlphaFoldDB" id="A0A401YXE8"/>
<reference evidence="2 3" key="1">
    <citation type="submission" date="2018-12" db="EMBL/GenBank/DDBJ databases">
        <title>Draft genome sequence of Embleya hyalina NBRC 13850T.</title>
        <authorList>
            <person name="Komaki H."/>
            <person name="Hosoyama A."/>
            <person name="Kimura A."/>
            <person name="Ichikawa N."/>
            <person name="Tamura T."/>
        </authorList>
    </citation>
    <scope>NUCLEOTIDE SEQUENCE [LARGE SCALE GENOMIC DNA]</scope>
    <source>
        <strain evidence="2 3">NBRC 13850</strain>
    </source>
</reference>
<proteinExistence type="predicted"/>
<dbReference type="Gene3D" id="1.25.10.10">
    <property type="entry name" value="Leucine-rich Repeat Variant"/>
    <property type="match status" value="1"/>
</dbReference>
<feature type="compositionally biased region" description="Low complexity" evidence="1">
    <location>
        <begin position="300"/>
        <end position="311"/>
    </location>
</feature>
<keyword evidence="3" id="KW-1185">Reference proteome</keyword>
<evidence type="ECO:0000313" key="2">
    <source>
        <dbReference type="EMBL" id="GCD99269.1"/>
    </source>
</evidence>
<comment type="caution">
    <text evidence="2">The sequence shown here is derived from an EMBL/GenBank/DDBJ whole genome shotgun (WGS) entry which is preliminary data.</text>
</comment>
<protein>
    <submittedName>
        <fullName evidence="2">Histidine kinase</fullName>
    </submittedName>
</protein>
<dbReference type="EMBL" id="BIFH01000031">
    <property type="protein sequence ID" value="GCD99269.1"/>
    <property type="molecule type" value="Genomic_DNA"/>
</dbReference>
<name>A0A401YXE8_9ACTN</name>
<dbReference type="InterPro" id="IPR043504">
    <property type="entry name" value="Peptidase_S1_PA_chymotrypsin"/>
</dbReference>
<dbReference type="RefSeq" id="WP_126641067.1">
    <property type="nucleotide sequence ID" value="NZ_BIFH01000031.1"/>
</dbReference>
<keyword evidence="2" id="KW-0808">Transferase</keyword>
<keyword evidence="2" id="KW-0418">Kinase</keyword>
<dbReference type="InterPro" id="IPR011989">
    <property type="entry name" value="ARM-like"/>
</dbReference>
<dbReference type="InterPro" id="IPR009003">
    <property type="entry name" value="Peptidase_S1_PA"/>
</dbReference>
<dbReference type="Gene3D" id="2.40.10.10">
    <property type="entry name" value="Trypsin-like serine proteases"/>
    <property type="match status" value="1"/>
</dbReference>
<organism evidence="2 3">
    <name type="scientific">Embleya hyalina</name>
    <dbReference type="NCBI Taxonomy" id="516124"/>
    <lineage>
        <taxon>Bacteria</taxon>
        <taxon>Bacillati</taxon>
        <taxon>Actinomycetota</taxon>
        <taxon>Actinomycetes</taxon>
        <taxon>Kitasatosporales</taxon>
        <taxon>Streptomycetaceae</taxon>
        <taxon>Embleya</taxon>
    </lineage>
</organism>
<dbReference type="GO" id="GO:0016301">
    <property type="term" value="F:kinase activity"/>
    <property type="evidence" value="ECO:0007669"/>
    <property type="project" value="UniProtKB-KW"/>
</dbReference>
<dbReference type="Pfam" id="PF13365">
    <property type="entry name" value="Trypsin_2"/>
    <property type="match status" value="1"/>
</dbReference>
<dbReference type="SUPFAM" id="SSF50494">
    <property type="entry name" value="Trypsin-like serine proteases"/>
    <property type="match status" value="1"/>
</dbReference>
<evidence type="ECO:0000256" key="1">
    <source>
        <dbReference type="SAM" id="MobiDB-lite"/>
    </source>
</evidence>
<dbReference type="OrthoDB" id="135105at2"/>
<gene>
    <name evidence="2" type="ORF">EHYA_06983</name>
</gene>
<evidence type="ECO:0000313" key="3">
    <source>
        <dbReference type="Proteomes" id="UP000286931"/>
    </source>
</evidence>
<accession>A0A401YXE8</accession>
<feature type="region of interest" description="Disordered" evidence="1">
    <location>
        <begin position="290"/>
        <end position="319"/>
    </location>
</feature>
<sequence length="1026" mass="110953">MSPDTGAAGWDPTRAVQTVAVDAAGGRWFGSGYLVTADLVLTAQHVLHGAGSVMVRFVDAPGRVRETGAAAVFADARADVAVLRLRQSEPPTGSVVFGDPDGRMDCDAVGFPRFKLNNDHRAAGPDRTIGASPKAVRGRYRDSHHAAGVCHPASNRYAGTLELTVPAPGPDPDAGRSPWEGMSGAAVFAGGRLIAVVNEHHPREGRGRLTASRVTAWFELLDPDRLVTLRALIGLPDSADLVRGSGLDAPVRAYLEAVGKAAEQHPHPGIPGHTAPPLAKVYVRQRSIPVSPGGPDASCGDSPPAGDSGPGVPAGPEPAEAVFRKPDRVCVLIAGPGCGKSTLLRTRLGEAALEWLGGAGTVGSTGAAVPVWVSARSLVGEQTQVPDALAAATRGLSRYGRHPELATARFLERPCTGGYWQLLVDGLDELANAAERRAVLEKLGNAVVEDPPLYRCVVATRPLTGNELKVLDRVVGHPVPRYDLQRFTDGDLHTYTEKYFGIRWQQGEAVRRAQQFTGALRGASLAELARTPLMAFMLCQFYLAKPERPLPEGRTALYEAFTELIYENNHSKHVADSHEEAIRRLVEGFQSPRARREVDEAARQVHEQLPELIDHLAHQRHTGHQAEAAATHVAHKAAICRPGKVRPELWDAFLEDLLRHTGLVVHDADGLGFSHQTFREYHAARHATRDRHARRETLHQLFDPGEPSPGWQNQDPSYVGFLLDRLLTPHDDRISEETEARLQDPATTGGEQRLEFLDFLVQQVTLRTNLPVESTTRQLARYTTDSTVTPYRRNNAAEALVVVNVEQGAQVLETLATESAFPDQLRIRAASQLAEVNMERGAQLLESLAENTALPPDARVGAAGVLARTGMERGAQLLEAFAYDMTHLLRYQMQAAEALGRIDPGRGVRLLEALINDPTRDSETHAQAAKTRVAVERAVRVPETRANEPVLNDPTLTFAGRLSAGEALAAQGDVERGARILEALAVDPHLQIDARMEAAQALERVDPVRGAPLTTDIWLEAAGGYV</sequence>
<dbReference type="Proteomes" id="UP000286931">
    <property type="component" value="Unassembled WGS sequence"/>
</dbReference>